<evidence type="ECO:0000313" key="2">
    <source>
        <dbReference type="EMBL" id="KTF08493.1"/>
    </source>
</evidence>
<dbReference type="InterPro" id="IPR007421">
    <property type="entry name" value="Schlafen_AlbA_2_dom"/>
</dbReference>
<dbReference type="InterPro" id="IPR038461">
    <property type="entry name" value="Schlafen_AlbA_2_dom_sf"/>
</dbReference>
<dbReference type="Gene3D" id="3.30.950.30">
    <property type="entry name" value="Schlafen, AAA domain"/>
    <property type="match status" value="1"/>
</dbReference>
<dbReference type="Pfam" id="PF13749">
    <property type="entry name" value="HATPase_c_4"/>
    <property type="match status" value="1"/>
</dbReference>
<dbReference type="PANTHER" id="PTHR30595">
    <property type="entry name" value="GLPR-RELATED TRANSCRIPTIONAL REPRESSOR"/>
    <property type="match status" value="1"/>
</dbReference>
<sequence>MPNHYQSLALSLTQQPTEQEWLEFKHNFHSPEEIGKRISALANGACLAGKKFGYLVFGVEDGTHEIVGTSFSPKTKKAKGNEDLEHWLVSRLSPKIHFTIHELQIDGKAVVLFEIPAATDTPISFLHEPYIRIGSVTKLLKHYPDQSRKLWQNQADDWSAEICHEATLEDLDPKAIAVARQVFADKNKRLAEDVKEWDDITFLNKAKITIHGQITNTAIILLGRYESTSFLSPAQAHITWILKGVDGIEKDYEHFEPPFLLVLDEVYNKIRNLNYRYMASGTLFPEEVQQYDPYIIREALSNAIGHQDYRLGGRIIVVEKEDSTLLFQNSGAFIPKTIENVLLQDAPEASYRNPFLVNAMVNLNMMDTIGSGIKKMYQIQSKRFFPLPDYDLTRERVGVKFTGKVLDQEYAKQLATVDNLTLHDIIALDKVQKGQSVTEEEADALRKKSLIEGRKNSYIIAADVAKHTEQQAEYMQMRGLDDMHYQSLIVEYLKTFERGRLADFDKMLANKLPQVLDDKQRKNKVRNLLQKMRRDGLVVSEGWSWSLPNS</sequence>
<dbReference type="Pfam" id="PF04326">
    <property type="entry name" value="SLFN_AlbA_2"/>
    <property type="match status" value="1"/>
</dbReference>
<dbReference type="InterPro" id="IPR038475">
    <property type="entry name" value="RecG_C_sf"/>
</dbReference>
<dbReference type="Gene3D" id="3.30.565.60">
    <property type="match status" value="1"/>
</dbReference>
<feature type="domain" description="Schlafen AlbA-2" evidence="1">
    <location>
        <begin position="18"/>
        <end position="139"/>
    </location>
</feature>
<protein>
    <submittedName>
        <fullName evidence="2">Transcriptional regulator</fullName>
    </submittedName>
</protein>
<comment type="caution">
    <text evidence="2">The sequence shown here is derived from an EMBL/GenBank/DDBJ whole genome shotgun (WGS) entry which is preliminary data.</text>
</comment>
<dbReference type="PANTHER" id="PTHR30595:SF6">
    <property type="entry name" value="SCHLAFEN ALBA-2 DOMAIN-CONTAINING PROTEIN"/>
    <property type="match status" value="1"/>
</dbReference>
<evidence type="ECO:0000259" key="1">
    <source>
        <dbReference type="Pfam" id="PF04326"/>
    </source>
</evidence>
<reference evidence="2" key="1">
    <citation type="submission" date="2013-11" db="EMBL/GenBank/DDBJ databases">
        <title>Microbial diversity, functional groups and degradation webs in Northern and Southern Mediterranean and Red Sea marine crude oil polluted sites.</title>
        <authorList>
            <person name="Daffonchio D."/>
            <person name="Mapelli F."/>
            <person name="Ferrer M."/>
            <person name="Richter M."/>
            <person name="Cherif A."/>
            <person name="Malkawi H.I."/>
            <person name="Yakimov M.M."/>
            <person name="Abdel-Fattah Y.R."/>
            <person name="Blaghen M."/>
            <person name="Golyshin P.N."/>
            <person name="Kalogerakis N."/>
            <person name="Boon N."/>
            <person name="Magagnini M."/>
            <person name="Fava F."/>
        </authorList>
    </citation>
    <scope>NUCLEOTIDE SEQUENCE</scope>
</reference>
<accession>A0A1B6NYL7</accession>
<name>A0A1B6NYL7_9ZZZZ</name>
<proteinExistence type="predicted"/>
<dbReference type="AlphaFoldDB" id="A0A1B6NYL7"/>
<organism evidence="2">
    <name type="scientific">marine sediment metagenome</name>
    <dbReference type="NCBI Taxonomy" id="412755"/>
    <lineage>
        <taxon>unclassified sequences</taxon>
        <taxon>metagenomes</taxon>
        <taxon>ecological metagenomes</taxon>
    </lineage>
</organism>
<gene>
    <name evidence="2" type="ORF">MGSAQ_000009</name>
</gene>
<dbReference type="EMBL" id="AYSL01000001">
    <property type="protein sequence ID" value="KTF08493.1"/>
    <property type="molecule type" value="Genomic_DNA"/>
</dbReference>